<feature type="transmembrane region" description="Helical" evidence="1">
    <location>
        <begin position="39"/>
        <end position="55"/>
    </location>
</feature>
<organism evidence="2 3">
    <name type="scientific">Salmonella enterica subsp. houtenae serovar 50:g,z51:-</name>
    <dbReference type="NCBI Taxonomy" id="1173947"/>
    <lineage>
        <taxon>Bacteria</taxon>
        <taxon>Pseudomonadati</taxon>
        <taxon>Pseudomonadota</taxon>
        <taxon>Gammaproteobacteria</taxon>
        <taxon>Enterobacterales</taxon>
        <taxon>Enterobacteriaceae</taxon>
        <taxon>Salmonella</taxon>
    </lineage>
</organism>
<gene>
    <name evidence="2" type="ORF">RK55_004225</name>
</gene>
<dbReference type="AlphaFoldDB" id="A0A2K0JB43"/>
<dbReference type="EMBL" id="JWSP02000004">
    <property type="protein sequence ID" value="PNO32484.1"/>
    <property type="molecule type" value="Genomic_DNA"/>
</dbReference>
<proteinExistence type="predicted"/>
<reference evidence="3" key="1">
    <citation type="submission" date="2017-12" db="EMBL/GenBank/DDBJ databases">
        <title>FDA dAtabase for Regulatory Grade micrObial Sequences (FDA-ARGOS): Supporting development and validation of Infectious Disease Dx tests.</title>
        <authorList>
            <person name="Sichtig H."/>
            <person name="Tallon L."/>
            <person name="Sadzewicz L."/>
            <person name="Sengamalay N."/>
            <person name="Nagaraj S."/>
            <person name="Vavikolanu K."/>
            <person name="Aluvathingal J."/>
            <person name="Nadendla S."/>
            <person name="Pirone D.C."/>
            <person name="Hoffman M."/>
            <person name="Muruvanda T."/>
            <person name="Allard M."/>
            <person name="Evans P."/>
        </authorList>
    </citation>
    <scope>NUCLEOTIDE SEQUENCE [LARGE SCALE GENOMIC DNA]</scope>
    <source>
        <strain evidence="3">FDAARGOS_55</strain>
    </source>
</reference>
<sequence length="135" mass="15306">MYLTTGDRTKFWGNLTPHITKLPTIQHRFFVITITKTKRFFMGALVGALILAFFNETKGKQHVNRGYDSESGTTILKNPLKRRVFAFLHPDSSSNEFDHSQNFTYPLPPQQTLTQPIKARSALPPLPFLSPVSSV</sequence>
<dbReference type="Proteomes" id="UP000236163">
    <property type="component" value="Unassembled WGS sequence"/>
</dbReference>
<comment type="caution">
    <text evidence="2">The sequence shown here is derived from an EMBL/GenBank/DDBJ whole genome shotgun (WGS) entry which is preliminary data.</text>
</comment>
<keyword evidence="1" id="KW-0812">Transmembrane</keyword>
<evidence type="ECO:0000313" key="3">
    <source>
        <dbReference type="Proteomes" id="UP000236163"/>
    </source>
</evidence>
<evidence type="ECO:0000256" key="1">
    <source>
        <dbReference type="SAM" id="Phobius"/>
    </source>
</evidence>
<evidence type="ECO:0000313" key="2">
    <source>
        <dbReference type="EMBL" id="PNO32484.1"/>
    </source>
</evidence>
<keyword evidence="1" id="KW-0472">Membrane</keyword>
<protein>
    <submittedName>
        <fullName evidence="2">Uncharacterized protein</fullName>
    </submittedName>
</protein>
<keyword evidence="1" id="KW-1133">Transmembrane helix</keyword>
<accession>A0A2K0JB43</accession>
<name>A0A2K0JB43_SALHO</name>